<protein>
    <submittedName>
        <fullName evidence="2">Uncharacterized protein</fullName>
    </submittedName>
</protein>
<dbReference type="AlphaFoldDB" id="A0ABD1CGH5"/>
<dbReference type="EMBL" id="JBEHCU010012448">
    <property type="protein sequence ID" value="KAL1375501.1"/>
    <property type="molecule type" value="Genomic_DNA"/>
</dbReference>
<name>A0ABD1CGH5_CULPP</name>
<organism evidence="2 3">
    <name type="scientific">Culex pipiens pipiens</name>
    <name type="common">Northern house mosquito</name>
    <dbReference type="NCBI Taxonomy" id="38569"/>
    <lineage>
        <taxon>Eukaryota</taxon>
        <taxon>Metazoa</taxon>
        <taxon>Ecdysozoa</taxon>
        <taxon>Arthropoda</taxon>
        <taxon>Hexapoda</taxon>
        <taxon>Insecta</taxon>
        <taxon>Pterygota</taxon>
        <taxon>Neoptera</taxon>
        <taxon>Endopterygota</taxon>
        <taxon>Diptera</taxon>
        <taxon>Nematocera</taxon>
        <taxon>Culicoidea</taxon>
        <taxon>Culicidae</taxon>
        <taxon>Culicinae</taxon>
        <taxon>Culicini</taxon>
        <taxon>Culex</taxon>
        <taxon>Culex</taxon>
    </lineage>
</organism>
<evidence type="ECO:0000313" key="3">
    <source>
        <dbReference type="Proteomes" id="UP001562425"/>
    </source>
</evidence>
<evidence type="ECO:0000313" key="2">
    <source>
        <dbReference type="EMBL" id="KAL1375501.1"/>
    </source>
</evidence>
<comment type="caution">
    <text evidence="2">The sequence shown here is derived from an EMBL/GenBank/DDBJ whole genome shotgun (WGS) entry which is preliminary data.</text>
</comment>
<reference evidence="2 3" key="1">
    <citation type="submission" date="2024-05" db="EMBL/GenBank/DDBJ databases">
        <title>Culex pipiens pipiens assembly and annotation.</title>
        <authorList>
            <person name="Alout H."/>
            <person name="Durand T."/>
        </authorList>
    </citation>
    <scope>NUCLEOTIDE SEQUENCE [LARGE SCALE GENOMIC DNA]</scope>
    <source>
        <strain evidence="2">HA-2024</strain>
        <tissue evidence="2">Whole body</tissue>
    </source>
</reference>
<proteinExistence type="predicted"/>
<dbReference type="Proteomes" id="UP001562425">
    <property type="component" value="Unassembled WGS sequence"/>
</dbReference>
<sequence length="209" mass="23494">MRTSKLSKERSQVRDPKFGPSSRIPWTWGKLPTYGDDKVEDVLSFRRYNGASGTIRHHVAKQFSFLRGNWTIYLAEITILRKTQANSTPWRLITESDIPRNWDIGQLGLDINHGTAFTSDVSYHTNTTVAEHQSISGTTVCDSAMDRVESWALDTATGIAGQGDHWNGQSERHSTEQRGSGFKQEDKHMISSDEQAGAQSKSLRFNHLA</sequence>
<keyword evidence="3" id="KW-1185">Reference proteome</keyword>
<feature type="region of interest" description="Disordered" evidence="1">
    <location>
        <begin position="159"/>
        <end position="209"/>
    </location>
</feature>
<feature type="compositionally biased region" description="Polar residues" evidence="1">
    <location>
        <begin position="192"/>
        <end position="203"/>
    </location>
</feature>
<gene>
    <name evidence="2" type="ORF">pipiens_004653</name>
</gene>
<evidence type="ECO:0000256" key="1">
    <source>
        <dbReference type="SAM" id="MobiDB-lite"/>
    </source>
</evidence>
<accession>A0ABD1CGH5</accession>